<evidence type="ECO:0000313" key="1">
    <source>
        <dbReference type="EMBL" id="RFU14912.1"/>
    </source>
</evidence>
<dbReference type="Proteomes" id="UP000264702">
    <property type="component" value="Unassembled WGS sequence"/>
</dbReference>
<protein>
    <submittedName>
        <fullName evidence="1">Uncharacterized protein</fullName>
    </submittedName>
</protein>
<accession>A0A372IIZ1</accession>
<dbReference type="Pfam" id="PF22558">
    <property type="entry name" value="REase-ARP"/>
    <property type="match status" value="1"/>
</dbReference>
<dbReference type="AlphaFoldDB" id="A0A372IIZ1"/>
<dbReference type="InterPro" id="IPR054333">
    <property type="entry name" value="REase-ARP-assoc"/>
</dbReference>
<comment type="caution">
    <text evidence="1">The sequence shown here is derived from an EMBL/GenBank/DDBJ whole genome shotgun (WGS) entry which is preliminary data.</text>
</comment>
<keyword evidence="2" id="KW-1185">Reference proteome</keyword>
<proteinExistence type="predicted"/>
<dbReference type="OrthoDB" id="116667at2"/>
<sequence length="277" mass="31464">MTSECATDRSTLTAAQLRREISTRNILRAGKFGHELSFSAQPNVIYCEWEGIHGNFLASSYRRIMANPLWKQRLMKSYTASRYVPRAADRKRYELECACSSDALLMNIFCYPKLLSSQPLCTLLGVEAGLTPEFGVHPSVPLTENRIDRTEIDMRLGHLLTEAKLTEGDFQRASVKLLSRYRDVEEVFDAALLPIRNGMVQSWQLIRGVLAAHASSGSFLVLCDRRRADLIDRWFDVMRAVSHCSLRSRLGILTWQELSAVAPKTVRLFLEEKYGIC</sequence>
<gene>
    <name evidence="1" type="ORF">D0Y96_19045</name>
</gene>
<name>A0A372IIZ1_9BACT</name>
<evidence type="ECO:0000313" key="2">
    <source>
        <dbReference type="Proteomes" id="UP000264702"/>
    </source>
</evidence>
<reference evidence="1 2" key="1">
    <citation type="submission" date="2018-08" db="EMBL/GenBank/DDBJ databases">
        <title>Acidipila sp. 4G-K13, an acidobacterium isolated from forest soil.</title>
        <authorList>
            <person name="Gao Z.-H."/>
            <person name="Qiu L.-H."/>
        </authorList>
    </citation>
    <scope>NUCLEOTIDE SEQUENCE [LARGE SCALE GENOMIC DNA]</scope>
    <source>
        <strain evidence="1 2">4G-K13</strain>
    </source>
</reference>
<dbReference type="EMBL" id="QVQT01000008">
    <property type="protein sequence ID" value="RFU14912.1"/>
    <property type="molecule type" value="Genomic_DNA"/>
</dbReference>
<organism evidence="1 2">
    <name type="scientific">Paracidobacterium acidisoli</name>
    <dbReference type="NCBI Taxonomy" id="2303751"/>
    <lineage>
        <taxon>Bacteria</taxon>
        <taxon>Pseudomonadati</taxon>
        <taxon>Acidobacteriota</taxon>
        <taxon>Terriglobia</taxon>
        <taxon>Terriglobales</taxon>
        <taxon>Acidobacteriaceae</taxon>
        <taxon>Paracidobacterium</taxon>
    </lineage>
</organism>
<dbReference type="RefSeq" id="WP_117303214.1">
    <property type="nucleotide sequence ID" value="NZ_QVQT02000008.1"/>
</dbReference>